<keyword evidence="1" id="KW-1133">Transmembrane helix</keyword>
<evidence type="ECO:0000313" key="2">
    <source>
        <dbReference type="EMBL" id="MBC5863401.1"/>
    </source>
</evidence>
<accession>A0ABR7JFX8</accession>
<feature type="transmembrane region" description="Helical" evidence="1">
    <location>
        <begin position="135"/>
        <end position="153"/>
    </location>
</feature>
<feature type="transmembrane region" description="Helical" evidence="1">
    <location>
        <begin position="173"/>
        <end position="193"/>
    </location>
</feature>
<dbReference type="Proteomes" id="UP000621670">
    <property type="component" value="Unassembled WGS sequence"/>
</dbReference>
<protein>
    <submittedName>
        <fullName evidence="2">Pr6Pr family membrane protein</fullName>
    </submittedName>
</protein>
<feature type="transmembrane region" description="Helical" evidence="1">
    <location>
        <begin position="72"/>
        <end position="94"/>
    </location>
</feature>
<evidence type="ECO:0000313" key="3">
    <source>
        <dbReference type="Proteomes" id="UP000621670"/>
    </source>
</evidence>
<feature type="transmembrane region" description="Helical" evidence="1">
    <location>
        <begin position="31"/>
        <end position="51"/>
    </location>
</feature>
<keyword evidence="1" id="KW-0472">Membrane</keyword>
<keyword evidence="3" id="KW-1185">Reference proteome</keyword>
<evidence type="ECO:0000256" key="1">
    <source>
        <dbReference type="SAM" id="Phobius"/>
    </source>
</evidence>
<proteinExistence type="predicted"/>
<dbReference type="NCBIfam" id="NF038065">
    <property type="entry name" value="Pr6Pr"/>
    <property type="match status" value="1"/>
</dbReference>
<dbReference type="InterPro" id="IPR049713">
    <property type="entry name" value="Pr6Pr-like"/>
</dbReference>
<organism evidence="2 3">
    <name type="scientific">Flavobacterium turcicum</name>
    <dbReference type="NCBI Taxonomy" id="2764718"/>
    <lineage>
        <taxon>Bacteria</taxon>
        <taxon>Pseudomonadati</taxon>
        <taxon>Bacteroidota</taxon>
        <taxon>Flavobacteriia</taxon>
        <taxon>Flavobacteriales</taxon>
        <taxon>Flavobacteriaceae</taxon>
        <taxon>Flavobacterium</taxon>
    </lineage>
</organism>
<reference evidence="2 3" key="1">
    <citation type="submission" date="2020-08" db="EMBL/GenBank/DDBJ databases">
        <title>Description of novel Flavobacterium F-400 isolate.</title>
        <authorList>
            <person name="Saticioglu I."/>
            <person name="Duman M."/>
            <person name="Altun S."/>
        </authorList>
    </citation>
    <scope>NUCLEOTIDE SEQUENCE [LARGE SCALE GENOMIC DNA]</scope>
    <source>
        <strain evidence="2 3">F-400</strain>
    </source>
</reference>
<name>A0ABR7JFX8_9FLAO</name>
<feature type="transmembrane region" description="Helical" evidence="1">
    <location>
        <begin position="106"/>
        <end position="123"/>
    </location>
</feature>
<comment type="caution">
    <text evidence="2">The sequence shown here is derived from an EMBL/GenBank/DDBJ whole genome shotgun (WGS) entry which is preliminary data.</text>
</comment>
<keyword evidence="1" id="KW-0812">Transmembrane</keyword>
<gene>
    <name evidence="2" type="ORF">H8R26_08200</name>
</gene>
<dbReference type="EMBL" id="JACRUM010000003">
    <property type="protein sequence ID" value="MBC5863401.1"/>
    <property type="molecule type" value="Genomic_DNA"/>
</dbReference>
<sequence>MDSIGFYLGWFAIIGQFILMLQNRQTAILETIVRFFSFFTILTNILVALYFTTRLPIFETTALTKFYKKGSLTALTVFILVVGLVYQIVLRSTWHPTGLQKIIDELLHSVIPIFVLGYWFLFANNSDMKFKNSKIWLWFPLLYFVFVVARGHFSKFYPYPFVDVPALGYYQVFINFLIVSAFFLFILGTLLLIGRSIKK</sequence>
<feature type="transmembrane region" description="Helical" evidence="1">
    <location>
        <begin position="7"/>
        <end position="25"/>
    </location>
</feature>